<keyword evidence="2 4" id="KW-0862">Zinc</keyword>
<dbReference type="GO" id="GO:0016491">
    <property type="term" value="F:oxidoreductase activity"/>
    <property type="evidence" value="ECO:0007669"/>
    <property type="project" value="UniProtKB-KW"/>
</dbReference>
<dbReference type="InterPro" id="IPR002328">
    <property type="entry name" value="ADH_Zn_CS"/>
</dbReference>
<dbReference type="PANTHER" id="PTHR43401">
    <property type="entry name" value="L-THREONINE 3-DEHYDROGENASE"/>
    <property type="match status" value="1"/>
</dbReference>
<dbReference type="InterPro" id="IPR013149">
    <property type="entry name" value="ADH-like_C"/>
</dbReference>
<keyword evidence="7" id="KW-1185">Reference proteome</keyword>
<dbReference type="Pfam" id="PF08240">
    <property type="entry name" value="ADH_N"/>
    <property type="match status" value="1"/>
</dbReference>
<keyword evidence="3" id="KW-0560">Oxidoreductase</keyword>
<dbReference type="Gene3D" id="3.40.50.720">
    <property type="entry name" value="NAD(P)-binding Rossmann-like Domain"/>
    <property type="match status" value="1"/>
</dbReference>
<dbReference type="GO" id="GO:0008270">
    <property type="term" value="F:zinc ion binding"/>
    <property type="evidence" value="ECO:0007669"/>
    <property type="project" value="InterPro"/>
</dbReference>
<comment type="caution">
    <text evidence="6">The sequence shown here is derived from an EMBL/GenBank/DDBJ whole genome shotgun (WGS) entry which is preliminary data.</text>
</comment>
<protein>
    <submittedName>
        <fullName evidence="6">Alcohol dehydrogenase catalytic domain-containing protein</fullName>
    </submittedName>
</protein>
<evidence type="ECO:0000256" key="4">
    <source>
        <dbReference type="RuleBase" id="RU361277"/>
    </source>
</evidence>
<evidence type="ECO:0000313" key="6">
    <source>
        <dbReference type="EMBL" id="MBC8585360.1"/>
    </source>
</evidence>
<evidence type="ECO:0000256" key="2">
    <source>
        <dbReference type="ARBA" id="ARBA00022833"/>
    </source>
</evidence>
<dbReference type="SMART" id="SM00829">
    <property type="entry name" value="PKS_ER"/>
    <property type="match status" value="1"/>
</dbReference>
<feature type="domain" description="Enoyl reductase (ER)" evidence="5">
    <location>
        <begin position="10"/>
        <end position="327"/>
    </location>
</feature>
<dbReference type="InterPro" id="IPR011032">
    <property type="entry name" value="GroES-like_sf"/>
</dbReference>
<dbReference type="InterPro" id="IPR036291">
    <property type="entry name" value="NAD(P)-bd_dom_sf"/>
</dbReference>
<proteinExistence type="inferred from homology"/>
<dbReference type="SUPFAM" id="SSF50129">
    <property type="entry name" value="GroES-like"/>
    <property type="match status" value="1"/>
</dbReference>
<gene>
    <name evidence="6" type="ORF">H8705_07165</name>
</gene>
<comment type="similarity">
    <text evidence="4">Belongs to the zinc-containing alcohol dehydrogenase family.</text>
</comment>
<dbReference type="SUPFAM" id="SSF51735">
    <property type="entry name" value="NAD(P)-binding Rossmann-fold domains"/>
    <property type="match status" value="1"/>
</dbReference>
<accession>A0A926IHQ2</accession>
<dbReference type="Proteomes" id="UP000623678">
    <property type="component" value="Unassembled WGS sequence"/>
</dbReference>
<sequence>MKSLVLHEPGRLVMEECPVPVPGPGELLIRTKAATICTSDLNDIKHNAFDIALPMIMGHEGAGVVEALGEGVKNFSVGDQITAHPVMPCGKCTSCQRGLSHLCDDMTHLGINKGGVFAEYFCIRADRSRKVPQGMSFAMASLMEPVCVCIEAIQRAQVKEGSNVLIIGDGPFGIIIAKLLQSYHPRKVILTGRHPFRMALATGAVTINEHNTQDIVHEIMKASDGEGIDSAILCVGTALAVDTAIASLRSRGTLSVFSAVQPKPAIDLFKVHVKELNICGSCNDMDCLDKALALLQEKDLRMDQIVTHQIPFAQWEKALTLAERGKDEAVKVSMTFSE</sequence>
<dbReference type="InterPro" id="IPR050129">
    <property type="entry name" value="Zn_alcohol_dh"/>
</dbReference>
<reference evidence="6" key="1">
    <citation type="submission" date="2020-08" db="EMBL/GenBank/DDBJ databases">
        <title>Genome public.</title>
        <authorList>
            <person name="Liu C."/>
            <person name="Sun Q."/>
        </authorList>
    </citation>
    <scope>NUCLEOTIDE SEQUENCE</scope>
    <source>
        <strain evidence="6">NSJ-64</strain>
    </source>
</reference>
<dbReference type="InterPro" id="IPR013154">
    <property type="entry name" value="ADH-like_N"/>
</dbReference>
<name>A0A926IHQ2_9FIRM</name>
<evidence type="ECO:0000313" key="7">
    <source>
        <dbReference type="Proteomes" id="UP000623678"/>
    </source>
</evidence>
<dbReference type="PROSITE" id="PS00059">
    <property type="entry name" value="ADH_ZINC"/>
    <property type="match status" value="1"/>
</dbReference>
<organism evidence="6 7">
    <name type="scientific">Youxingia wuxianensis</name>
    <dbReference type="NCBI Taxonomy" id="2763678"/>
    <lineage>
        <taxon>Bacteria</taxon>
        <taxon>Bacillati</taxon>
        <taxon>Bacillota</taxon>
        <taxon>Clostridia</taxon>
        <taxon>Eubacteriales</taxon>
        <taxon>Oscillospiraceae</taxon>
        <taxon>Youxingia</taxon>
    </lineage>
</organism>
<dbReference type="InterPro" id="IPR020843">
    <property type="entry name" value="ER"/>
</dbReference>
<keyword evidence="1 4" id="KW-0479">Metal-binding</keyword>
<dbReference type="Gene3D" id="3.90.180.10">
    <property type="entry name" value="Medium-chain alcohol dehydrogenases, catalytic domain"/>
    <property type="match status" value="1"/>
</dbReference>
<evidence type="ECO:0000256" key="3">
    <source>
        <dbReference type="ARBA" id="ARBA00023002"/>
    </source>
</evidence>
<evidence type="ECO:0000256" key="1">
    <source>
        <dbReference type="ARBA" id="ARBA00022723"/>
    </source>
</evidence>
<dbReference type="AlphaFoldDB" id="A0A926IHQ2"/>
<dbReference type="EMBL" id="JACRTD010000004">
    <property type="protein sequence ID" value="MBC8585360.1"/>
    <property type="molecule type" value="Genomic_DNA"/>
</dbReference>
<dbReference type="Pfam" id="PF00107">
    <property type="entry name" value="ADH_zinc_N"/>
    <property type="match status" value="1"/>
</dbReference>
<evidence type="ECO:0000259" key="5">
    <source>
        <dbReference type="SMART" id="SM00829"/>
    </source>
</evidence>
<dbReference type="PANTHER" id="PTHR43401:SF2">
    <property type="entry name" value="L-THREONINE 3-DEHYDROGENASE"/>
    <property type="match status" value="1"/>
</dbReference>
<dbReference type="RefSeq" id="WP_262395142.1">
    <property type="nucleotide sequence ID" value="NZ_JACRTD010000004.1"/>
</dbReference>
<comment type="cofactor">
    <cofactor evidence="4">
        <name>Zn(2+)</name>
        <dbReference type="ChEBI" id="CHEBI:29105"/>
    </cofactor>
</comment>